<evidence type="ECO:0000313" key="3">
    <source>
        <dbReference type="Proteomes" id="UP001604336"/>
    </source>
</evidence>
<keyword evidence="3" id="KW-1185">Reference proteome</keyword>
<sequence>MVFAWEILFGGKLKFILGGPRQIYDPWNASNFAVKHSKSGNLLVGFFGDGSGSWCLLAQLIPFANNFEEMSKESISKSFLNAVQRSIDEVGRVLELKMTCKCIAKESKVDLARPLVVNARLKVGVLVPEVNVNHLSVPRYEPAEVLAKVTNLAQAVSISNMLELAVLKSWVSAFYSAKGSHKLPVYYEPHQIEGIEDTSEIGDEIANGFGVPIEFPIMGPLEDDWLSSPSAGNGKFPMTSRDKIYHRKKQKSVAELMGETSEIKPKNKKKTMAKERTDSAKSTSTTRKNSTAFDREDSHNHGPSSTGRKGKKRKGR</sequence>
<evidence type="ECO:0000256" key="1">
    <source>
        <dbReference type="SAM" id="MobiDB-lite"/>
    </source>
</evidence>
<name>A0ABD1NT43_9LAMI</name>
<dbReference type="SUPFAM" id="SSF63748">
    <property type="entry name" value="Tudor/PWWP/MBT"/>
    <property type="match status" value="1"/>
</dbReference>
<feature type="compositionally biased region" description="Polar residues" evidence="1">
    <location>
        <begin position="280"/>
        <end position="292"/>
    </location>
</feature>
<dbReference type="PANTHER" id="PTHR42851">
    <property type="entry name" value="ALDOLASE-RELATED"/>
    <property type="match status" value="1"/>
</dbReference>
<organism evidence="2 3">
    <name type="scientific">Abeliophyllum distichum</name>
    <dbReference type="NCBI Taxonomy" id="126358"/>
    <lineage>
        <taxon>Eukaryota</taxon>
        <taxon>Viridiplantae</taxon>
        <taxon>Streptophyta</taxon>
        <taxon>Embryophyta</taxon>
        <taxon>Tracheophyta</taxon>
        <taxon>Spermatophyta</taxon>
        <taxon>Magnoliopsida</taxon>
        <taxon>eudicotyledons</taxon>
        <taxon>Gunneridae</taxon>
        <taxon>Pentapetalae</taxon>
        <taxon>asterids</taxon>
        <taxon>lamiids</taxon>
        <taxon>Lamiales</taxon>
        <taxon>Oleaceae</taxon>
        <taxon>Forsythieae</taxon>
        <taxon>Abeliophyllum</taxon>
    </lineage>
</organism>
<reference evidence="3" key="1">
    <citation type="submission" date="2024-07" db="EMBL/GenBank/DDBJ databases">
        <title>Two chromosome-level genome assemblies of Korean endemic species Abeliophyllum distichum and Forsythia ovata (Oleaceae).</title>
        <authorList>
            <person name="Jang H."/>
        </authorList>
    </citation>
    <scope>NUCLEOTIDE SEQUENCE [LARGE SCALE GENOMIC DNA]</scope>
</reference>
<dbReference type="InterPro" id="IPR053063">
    <property type="entry name" value="PWWP_domain_containing_PDP"/>
</dbReference>
<gene>
    <name evidence="2" type="ORF">Adt_47715</name>
</gene>
<dbReference type="Gene3D" id="2.30.30.140">
    <property type="match status" value="1"/>
</dbReference>
<dbReference type="AlphaFoldDB" id="A0ABD1NT43"/>
<protein>
    <submittedName>
        <fullName evidence="2">Tudor/PWWP/MBT superfamily protein</fullName>
    </submittedName>
</protein>
<proteinExistence type="predicted"/>
<dbReference type="Proteomes" id="UP001604336">
    <property type="component" value="Unassembled WGS sequence"/>
</dbReference>
<comment type="caution">
    <text evidence="2">The sequence shown here is derived from an EMBL/GenBank/DDBJ whole genome shotgun (WGS) entry which is preliminary data.</text>
</comment>
<dbReference type="EMBL" id="JBFOLK010000276">
    <property type="protein sequence ID" value="KAL2454790.1"/>
    <property type="molecule type" value="Genomic_DNA"/>
</dbReference>
<feature type="region of interest" description="Disordered" evidence="1">
    <location>
        <begin position="226"/>
        <end position="316"/>
    </location>
</feature>
<accession>A0ABD1NT43</accession>
<dbReference type="CDD" id="cd05162">
    <property type="entry name" value="PWWP"/>
    <property type="match status" value="1"/>
</dbReference>
<evidence type="ECO:0000313" key="2">
    <source>
        <dbReference type="EMBL" id="KAL2454790.1"/>
    </source>
</evidence>
<dbReference type="PANTHER" id="PTHR42851:SF12">
    <property type="entry name" value="PWWP DOMAIN PROTEIN"/>
    <property type="match status" value="1"/>
</dbReference>